<dbReference type="SMART" id="SM00220">
    <property type="entry name" value="S_TKc"/>
    <property type="match status" value="1"/>
</dbReference>
<evidence type="ECO:0000256" key="2">
    <source>
        <dbReference type="ARBA" id="ARBA00022840"/>
    </source>
</evidence>
<protein>
    <submittedName>
        <fullName evidence="7">Kinase-like protein</fullName>
    </submittedName>
</protein>
<dbReference type="FunCoup" id="A0A3N4MQJ3">
    <property type="interactions" value="170"/>
</dbReference>
<dbReference type="InterPro" id="IPR011009">
    <property type="entry name" value="Kinase-like_dom_sf"/>
</dbReference>
<dbReference type="InterPro" id="IPR000719">
    <property type="entry name" value="Prot_kinase_dom"/>
</dbReference>
<evidence type="ECO:0000256" key="5">
    <source>
        <dbReference type="SAM" id="MobiDB-lite"/>
    </source>
</evidence>
<proteinExistence type="inferred from homology"/>
<dbReference type="GO" id="GO:0004674">
    <property type="term" value="F:protein serine/threonine kinase activity"/>
    <property type="evidence" value="ECO:0007669"/>
    <property type="project" value="UniProtKB-KW"/>
</dbReference>
<feature type="compositionally biased region" description="Polar residues" evidence="5">
    <location>
        <begin position="52"/>
        <end position="63"/>
    </location>
</feature>
<keyword evidence="1 3" id="KW-0547">Nucleotide-binding</keyword>
<dbReference type="InterPro" id="IPR008271">
    <property type="entry name" value="Ser/Thr_kinase_AS"/>
</dbReference>
<evidence type="ECO:0000256" key="3">
    <source>
        <dbReference type="PROSITE-ProRule" id="PRU10141"/>
    </source>
</evidence>
<dbReference type="Proteomes" id="UP000267821">
    <property type="component" value="Unassembled WGS sequence"/>
</dbReference>
<dbReference type="PROSITE" id="PS50011">
    <property type="entry name" value="PROTEIN_KINASE_DOM"/>
    <property type="match status" value="1"/>
</dbReference>
<gene>
    <name evidence="7" type="ORF">L211DRAFT_43609</name>
</gene>
<dbReference type="InterPro" id="IPR017441">
    <property type="entry name" value="Protein_kinase_ATP_BS"/>
</dbReference>
<keyword evidence="2 3" id="KW-0067">ATP-binding</keyword>
<dbReference type="STRING" id="1051890.A0A3N4MQJ3"/>
<dbReference type="SUPFAM" id="SSF56112">
    <property type="entry name" value="Protein kinase-like (PK-like)"/>
    <property type="match status" value="1"/>
</dbReference>
<feature type="region of interest" description="Disordered" evidence="5">
    <location>
        <begin position="132"/>
        <end position="156"/>
    </location>
</feature>
<dbReference type="OrthoDB" id="4062651at2759"/>
<organism evidence="7 8">
    <name type="scientific">Terfezia boudieri ATCC MYA-4762</name>
    <dbReference type="NCBI Taxonomy" id="1051890"/>
    <lineage>
        <taxon>Eukaryota</taxon>
        <taxon>Fungi</taxon>
        <taxon>Dikarya</taxon>
        <taxon>Ascomycota</taxon>
        <taxon>Pezizomycotina</taxon>
        <taxon>Pezizomycetes</taxon>
        <taxon>Pezizales</taxon>
        <taxon>Pezizaceae</taxon>
        <taxon>Terfezia</taxon>
    </lineage>
</organism>
<evidence type="ECO:0000259" key="6">
    <source>
        <dbReference type="PROSITE" id="PS50011"/>
    </source>
</evidence>
<dbReference type="PROSITE" id="PS00107">
    <property type="entry name" value="PROTEIN_KINASE_ATP"/>
    <property type="match status" value="1"/>
</dbReference>
<evidence type="ECO:0000313" key="8">
    <source>
        <dbReference type="Proteomes" id="UP000267821"/>
    </source>
</evidence>
<reference evidence="7 8" key="1">
    <citation type="journal article" date="2018" name="Nat. Ecol. Evol.">
        <title>Pezizomycetes genomes reveal the molecular basis of ectomycorrhizal truffle lifestyle.</title>
        <authorList>
            <person name="Murat C."/>
            <person name="Payen T."/>
            <person name="Noel B."/>
            <person name="Kuo A."/>
            <person name="Morin E."/>
            <person name="Chen J."/>
            <person name="Kohler A."/>
            <person name="Krizsan K."/>
            <person name="Balestrini R."/>
            <person name="Da Silva C."/>
            <person name="Montanini B."/>
            <person name="Hainaut M."/>
            <person name="Levati E."/>
            <person name="Barry K.W."/>
            <person name="Belfiori B."/>
            <person name="Cichocki N."/>
            <person name="Clum A."/>
            <person name="Dockter R.B."/>
            <person name="Fauchery L."/>
            <person name="Guy J."/>
            <person name="Iotti M."/>
            <person name="Le Tacon F."/>
            <person name="Lindquist E.A."/>
            <person name="Lipzen A."/>
            <person name="Malagnac F."/>
            <person name="Mello A."/>
            <person name="Molinier V."/>
            <person name="Miyauchi S."/>
            <person name="Poulain J."/>
            <person name="Riccioni C."/>
            <person name="Rubini A."/>
            <person name="Sitrit Y."/>
            <person name="Splivallo R."/>
            <person name="Traeger S."/>
            <person name="Wang M."/>
            <person name="Zifcakova L."/>
            <person name="Wipf D."/>
            <person name="Zambonelli A."/>
            <person name="Paolocci F."/>
            <person name="Nowrousian M."/>
            <person name="Ottonello S."/>
            <person name="Baldrian P."/>
            <person name="Spatafora J.W."/>
            <person name="Henrissat B."/>
            <person name="Nagy L.G."/>
            <person name="Aury J.M."/>
            <person name="Wincker P."/>
            <person name="Grigoriev I.V."/>
            <person name="Bonfante P."/>
            <person name="Martin F.M."/>
        </authorList>
    </citation>
    <scope>NUCLEOTIDE SEQUENCE [LARGE SCALE GENOMIC DNA]</scope>
    <source>
        <strain evidence="7 8">ATCC MYA-4762</strain>
    </source>
</reference>
<dbReference type="Gene3D" id="1.10.510.10">
    <property type="entry name" value="Transferase(Phosphotransferase) domain 1"/>
    <property type="match status" value="1"/>
</dbReference>
<name>A0A3N4MQJ3_9PEZI</name>
<dbReference type="InParanoid" id="A0A3N4MQJ3"/>
<accession>A0A3N4MQJ3</accession>
<evidence type="ECO:0000256" key="1">
    <source>
        <dbReference type="ARBA" id="ARBA00022741"/>
    </source>
</evidence>
<dbReference type="PANTHER" id="PTHR24347">
    <property type="entry name" value="SERINE/THREONINE-PROTEIN KINASE"/>
    <property type="match status" value="1"/>
</dbReference>
<sequence>MREKDVNEDREDEFDAAPNYRAIEPTSLMNQPRRRFLSPSPFEKLMEDTDRMSSLTSNSTVGSPLSEALATPPDSECSDVYGPTLTHTARCQSFQDPISLGETSAWPANLNAVHRNKSYNFEIVAPGSARRKRRAFSEKRLSPANQRTPEPDDEGQEVGAYVMGKQIGFGGFSIVREATTMKNGMKVIRAVKIVRKQAHNLERENDKIQADFEKEVSIWRYLSHPHILPLIEVYDSPHAIFCFTKLVSGGTLLDVVKKNRHGLPAHVAQKYAYQLASAIRYLHEDVRIIHRDIKLENCLIDVSVDDEGSLLLCDFGLAEQVPGSNDDDSDPESSYGLDGRRQIYRRDVSTEIKGSFQYAPPEMMAITAPPLTTAVDMWAYGVVLYTLHVGDLPFNHTFQPKLQMMIAKGDWDVEKFRNAHAFAGDAGMAMMALSVVKGCLCKNVERRWTIDKVLESEWLEHFSAESL</sequence>
<comment type="similarity">
    <text evidence="4">Belongs to the protein kinase superfamily.</text>
</comment>
<dbReference type="PROSITE" id="PS00108">
    <property type="entry name" value="PROTEIN_KINASE_ST"/>
    <property type="match status" value="1"/>
</dbReference>
<keyword evidence="7" id="KW-0808">Transferase</keyword>
<feature type="binding site" evidence="3">
    <location>
        <position position="196"/>
    </location>
    <ligand>
        <name>ATP</name>
        <dbReference type="ChEBI" id="CHEBI:30616"/>
    </ligand>
</feature>
<keyword evidence="4" id="KW-0723">Serine/threonine-protein kinase</keyword>
<evidence type="ECO:0000256" key="4">
    <source>
        <dbReference type="RuleBase" id="RU000304"/>
    </source>
</evidence>
<evidence type="ECO:0000313" key="7">
    <source>
        <dbReference type="EMBL" id="RPB29805.1"/>
    </source>
</evidence>
<dbReference type="GO" id="GO:0005524">
    <property type="term" value="F:ATP binding"/>
    <property type="evidence" value="ECO:0007669"/>
    <property type="project" value="UniProtKB-UniRule"/>
</dbReference>
<dbReference type="Pfam" id="PF00069">
    <property type="entry name" value="Pkinase"/>
    <property type="match status" value="1"/>
</dbReference>
<dbReference type="AlphaFoldDB" id="A0A3N4MQJ3"/>
<feature type="domain" description="Protein kinase" evidence="6">
    <location>
        <begin position="161"/>
        <end position="459"/>
    </location>
</feature>
<keyword evidence="8" id="KW-1185">Reference proteome</keyword>
<feature type="region of interest" description="Disordered" evidence="5">
    <location>
        <begin position="1"/>
        <end position="76"/>
    </location>
</feature>
<dbReference type="EMBL" id="ML121527">
    <property type="protein sequence ID" value="RPB29805.1"/>
    <property type="molecule type" value="Genomic_DNA"/>
</dbReference>
<keyword evidence="7" id="KW-0418">Kinase</keyword>